<dbReference type="Gene3D" id="1.10.357.10">
    <property type="entry name" value="Tetracycline Repressor, domain 2"/>
    <property type="match status" value="1"/>
</dbReference>
<dbReference type="PANTHER" id="PTHR43479">
    <property type="entry name" value="ACREF/ENVCD OPERON REPRESSOR-RELATED"/>
    <property type="match status" value="1"/>
</dbReference>
<organism evidence="1">
    <name type="scientific">marine metagenome</name>
    <dbReference type="NCBI Taxonomy" id="408172"/>
    <lineage>
        <taxon>unclassified sequences</taxon>
        <taxon>metagenomes</taxon>
        <taxon>ecological metagenomes</taxon>
    </lineage>
</organism>
<protein>
    <recommendedName>
        <fullName evidence="2">HTH tetR-type domain-containing protein</fullName>
    </recommendedName>
</protein>
<dbReference type="SUPFAM" id="SSF46689">
    <property type="entry name" value="Homeodomain-like"/>
    <property type="match status" value="1"/>
</dbReference>
<sequence length="153" mass="17474">MASGTFYNYFKNKEEVLIAAIDDAAYDLAKILEKGRKKANNLEEFIEFQVDPFFEMVSKLPELFLLLSTNLEVVDRFTIQTPQMTLAIEDLKKDLELAIKNKIIPDVDIDYFSAVFSSVVEGVAIEYVTNNKKTDLELAKDFCVNFLVKSLKN</sequence>
<dbReference type="InterPro" id="IPR009057">
    <property type="entry name" value="Homeodomain-like_sf"/>
</dbReference>
<gene>
    <name evidence="1" type="ORF">METZ01_LOCUS7286</name>
</gene>
<accession>A0A381NIK4</accession>
<dbReference type="AlphaFoldDB" id="A0A381NIK4"/>
<dbReference type="EMBL" id="UINC01000388">
    <property type="protein sequence ID" value="SUZ54432.1"/>
    <property type="molecule type" value="Genomic_DNA"/>
</dbReference>
<dbReference type="InterPro" id="IPR050624">
    <property type="entry name" value="HTH-type_Tx_Regulator"/>
</dbReference>
<name>A0A381NIK4_9ZZZZ</name>
<evidence type="ECO:0000313" key="1">
    <source>
        <dbReference type="EMBL" id="SUZ54432.1"/>
    </source>
</evidence>
<dbReference type="PANTHER" id="PTHR43479:SF11">
    <property type="entry name" value="ACREF_ENVCD OPERON REPRESSOR-RELATED"/>
    <property type="match status" value="1"/>
</dbReference>
<proteinExistence type="predicted"/>
<evidence type="ECO:0008006" key="2">
    <source>
        <dbReference type="Google" id="ProtNLM"/>
    </source>
</evidence>
<reference evidence="1" key="1">
    <citation type="submission" date="2018-05" db="EMBL/GenBank/DDBJ databases">
        <authorList>
            <person name="Lanie J.A."/>
            <person name="Ng W.-L."/>
            <person name="Kazmierczak K.M."/>
            <person name="Andrzejewski T.M."/>
            <person name="Davidsen T.M."/>
            <person name="Wayne K.J."/>
            <person name="Tettelin H."/>
            <person name="Glass J.I."/>
            <person name="Rusch D."/>
            <person name="Podicherti R."/>
            <person name="Tsui H.-C.T."/>
            <person name="Winkler M.E."/>
        </authorList>
    </citation>
    <scope>NUCLEOTIDE SEQUENCE</scope>
</reference>